<dbReference type="Proteomes" id="UP001408789">
    <property type="component" value="Unassembled WGS sequence"/>
</dbReference>
<keyword evidence="12" id="KW-0677">Repeat</keyword>
<dbReference type="InterPro" id="IPR003591">
    <property type="entry name" value="Leu-rich_rpt_typical-subtyp"/>
</dbReference>
<evidence type="ECO:0000256" key="13">
    <source>
        <dbReference type="ARBA" id="ARBA00022741"/>
    </source>
</evidence>
<dbReference type="FunFam" id="3.30.200.20:FF:000260">
    <property type="entry name" value="LRR receptor-like serine/threonine-protein kinase RPK2"/>
    <property type="match status" value="1"/>
</dbReference>
<dbReference type="GO" id="GO:0005886">
    <property type="term" value="C:plasma membrane"/>
    <property type="evidence" value="ECO:0007669"/>
    <property type="project" value="UniProtKB-SubCell"/>
</dbReference>
<evidence type="ECO:0000256" key="16">
    <source>
        <dbReference type="ARBA" id="ARBA00022989"/>
    </source>
</evidence>
<dbReference type="Pfam" id="PF00069">
    <property type="entry name" value="Pkinase"/>
    <property type="match status" value="1"/>
</dbReference>
<dbReference type="PROSITE" id="PS00107">
    <property type="entry name" value="PROTEIN_KINASE_ATP"/>
    <property type="match status" value="1"/>
</dbReference>
<evidence type="ECO:0000256" key="18">
    <source>
        <dbReference type="ARBA" id="ARBA00023170"/>
    </source>
</evidence>
<sequence length="1060" mass="116826">MLGVSAMGRLVSVLLSFCLISGQVVDFSEKGQLLELKKSILDPHNMLSSWKSTNPYHCAWFGVTCNARGRVSELRISGGNFAHSGSCLSEKHSDLSLHGFGIVRNCSSLRKGEFLGGKLSNLIGKFSELRVLSLPFNQIRGELPTEIWGLKNLELIDLEGNSMTANLSMINFRNLKNLQVLNLGFNRLFGEIPNSLSECTNLSILSLAGNRIGGSVPDFLGNFVKLKVINLSLNRFTGSLGDKFWSNCDVLEHVDFSGNILNGQIPNSLGNCSNLRTMLLFSNRFSGVLPFELGNLRVLEVLDVSRNSLAGAIPTSIGNCLKLSVLVLSSDFNDGHKYGLIKDGNSFVSSLPLQITMLPNLKLIWAPNSNLDSEFPRKWGDCQTLRMVNLAGNHLKGNISGVFENCPNLHFLNISSNRISGVLDEKLHVPCMTLFDISRNLMFGSIPEFKIPPCSRLNFSRQLDQVTIYLSYFAHKTRVNGHLSLSRFLPAMIHDFSDNNFTGSIPLLPMIAKVGSHYKTGEKIDYAFLAGGNRLSGTLFHGNQSRNCNDLNGFFLNVSTNILSGEISPNIGVNWKCLKFLDASKNQISGPIPKSLASLRNLTVLLLNNNELSGEIPSGFFTSKSPVKFNFSFNNLSGSIKNERDAVNCKRIIGNPLLHRCQFVRLSSAPPEEPLPVSIDLLNSTVSSDSNGGKKGANAFELILIIVPSIIIISLAALVIVYLYRRRRKPTPMVAGISPRRPTHPSPRPHGQQEPLVVFKEIGVRLTLDTVVQATGNFTSRNCIGSGGFGSTYRAEISPGTIVAVKRLTVEMCQGVPQFNAEIQSLGRIRHPNLITLIGYYASTSEMFLIYNYLPGGNLEKFILETRASVSGLKVLHKIALDVANALYFLHDQCNPRILHRDVKPSNILLDENFNAYLSDFGLARLLNDFETHVTTDVAGTFGYVAPEYALTCRASEKADVYSYGVMLLELISDKRALDKSFSSQENGYTIVTWALMLHQEGRPEEVFTAGLWEAGPEDVLRELLRLGLLCTADSVTRRPNMRQVVRKLKQILPAAASDC</sequence>
<accession>A0AAP0CF72</accession>
<keyword evidence="11 24" id="KW-0732">Signal</keyword>
<feature type="transmembrane region" description="Helical" evidence="23">
    <location>
        <begin position="702"/>
        <end position="724"/>
    </location>
</feature>
<keyword evidence="14" id="KW-0418">Kinase</keyword>
<dbReference type="SUPFAM" id="SSF56112">
    <property type="entry name" value="Protein kinase-like (PK-like)"/>
    <property type="match status" value="1"/>
</dbReference>
<dbReference type="GO" id="GO:0005524">
    <property type="term" value="F:ATP binding"/>
    <property type="evidence" value="ECO:0007669"/>
    <property type="project" value="UniProtKB-UniRule"/>
</dbReference>
<evidence type="ECO:0000256" key="3">
    <source>
        <dbReference type="ARBA" id="ARBA00012513"/>
    </source>
</evidence>
<evidence type="ECO:0000256" key="15">
    <source>
        <dbReference type="ARBA" id="ARBA00022840"/>
    </source>
</evidence>
<dbReference type="Pfam" id="PF08263">
    <property type="entry name" value="LRRNT_2"/>
    <property type="match status" value="1"/>
</dbReference>
<dbReference type="GO" id="GO:0006952">
    <property type="term" value="P:defense response"/>
    <property type="evidence" value="ECO:0007669"/>
    <property type="project" value="UniProtKB-ARBA"/>
</dbReference>
<dbReference type="GO" id="GO:0009945">
    <property type="term" value="P:radial axis specification"/>
    <property type="evidence" value="ECO:0007669"/>
    <property type="project" value="UniProtKB-ARBA"/>
</dbReference>
<dbReference type="GO" id="GO:0048508">
    <property type="term" value="P:embryonic meristem development"/>
    <property type="evidence" value="ECO:0007669"/>
    <property type="project" value="UniProtKB-ARBA"/>
</dbReference>
<dbReference type="InterPro" id="IPR051420">
    <property type="entry name" value="Ser_Thr_Kinases_DiverseReg"/>
</dbReference>
<feature type="chain" id="PRO_5042911916" description="non-specific serine/threonine protein kinase" evidence="24">
    <location>
        <begin position="23"/>
        <end position="1060"/>
    </location>
</feature>
<dbReference type="PANTHER" id="PTHR48005:SF41">
    <property type="entry name" value="PROTEIN KINASE DOMAIN-CONTAINING PROTEIN"/>
    <property type="match status" value="1"/>
</dbReference>
<proteinExistence type="inferred from homology"/>
<dbReference type="InterPro" id="IPR013210">
    <property type="entry name" value="LRR_N_plant-typ"/>
</dbReference>
<gene>
    <name evidence="26" type="ORF">SSX86_028822</name>
</gene>
<dbReference type="SMART" id="SM00220">
    <property type="entry name" value="S_TKc"/>
    <property type="match status" value="1"/>
</dbReference>
<dbReference type="PROSITE" id="PS50011">
    <property type="entry name" value="PROTEIN_KINASE_DOM"/>
    <property type="match status" value="1"/>
</dbReference>
<keyword evidence="10 23" id="KW-0812">Transmembrane</keyword>
<keyword evidence="5" id="KW-1003">Cell membrane</keyword>
<comment type="catalytic activity">
    <reaction evidence="20">
        <text>L-threonyl-[protein] + ATP = O-phospho-L-threonyl-[protein] + ADP + H(+)</text>
        <dbReference type="Rhea" id="RHEA:46608"/>
        <dbReference type="Rhea" id="RHEA-COMP:11060"/>
        <dbReference type="Rhea" id="RHEA-COMP:11605"/>
        <dbReference type="ChEBI" id="CHEBI:15378"/>
        <dbReference type="ChEBI" id="CHEBI:30013"/>
        <dbReference type="ChEBI" id="CHEBI:30616"/>
        <dbReference type="ChEBI" id="CHEBI:61977"/>
        <dbReference type="ChEBI" id="CHEBI:456216"/>
        <dbReference type="EC" id="2.7.11.1"/>
    </reaction>
</comment>
<evidence type="ECO:0000256" key="7">
    <source>
        <dbReference type="ARBA" id="ARBA00022553"/>
    </source>
</evidence>
<dbReference type="InterPro" id="IPR032675">
    <property type="entry name" value="LRR_dom_sf"/>
</dbReference>
<feature type="domain" description="Protein kinase" evidence="25">
    <location>
        <begin position="778"/>
        <end position="1053"/>
    </location>
</feature>
<comment type="caution">
    <text evidence="26">The sequence shown here is derived from an EMBL/GenBank/DDBJ whole genome shotgun (WGS) entry which is preliminary data.</text>
</comment>
<dbReference type="FunFam" id="1.10.510.10:FF:000192">
    <property type="entry name" value="LRR receptor-like serine/threonine-protein kinase RPK2"/>
    <property type="match status" value="1"/>
</dbReference>
<name>A0AAP0CF72_9ASTR</name>
<evidence type="ECO:0000256" key="17">
    <source>
        <dbReference type="ARBA" id="ARBA00023136"/>
    </source>
</evidence>
<dbReference type="Gene3D" id="3.30.200.20">
    <property type="entry name" value="Phosphorylase Kinase, domain 1"/>
    <property type="match status" value="1"/>
</dbReference>
<keyword evidence="17 23" id="KW-0472">Membrane</keyword>
<evidence type="ECO:0000256" key="6">
    <source>
        <dbReference type="ARBA" id="ARBA00022527"/>
    </source>
</evidence>
<dbReference type="PROSITE" id="PS00108">
    <property type="entry name" value="PROTEIN_KINASE_ST"/>
    <property type="match status" value="1"/>
</dbReference>
<evidence type="ECO:0000256" key="1">
    <source>
        <dbReference type="ARBA" id="ARBA00004251"/>
    </source>
</evidence>
<dbReference type="GO" id="GO:0009414">
    <property type="term" value="P:response to water deprivation"/>
    <property type="evidence" value="ECO:0007669"/>
    <property type="project" value="UniProtKB-ARBA"/>
</dbReference>
<dbReference type="AlphaFoldDB" id="A0AAP0CF72"/>
<evidence type="ECO:0000256" key="4">
    <source>
        <dbReference type="ARBA" id="ARBA00022473"/>
    </source>
</evidence>
<dbReference type="InterPro" id="IPR011009">
    <property type="entry name" value="Kinase-like_dom_sf"/>
</dbReference>
<dbReference type="PANTHER" id="PTHR48005">
    <property type="entry name" value="LEUCINE RICH REPEAT KINASE 2"/>
    <property type="match status" value="1"/>
</dbReference>
<dbReference type="InterPro" id="IPR000719">
    <property type="entry name" value="Prot_kinase_dom"/>
</dbReference>
<reference evidence="26 27" key="1">
    <citation type="submission" date="2024-04" db="EMBL/GenBank/DDBJ databases">
        <title>The reference genome of an endangered Asteraceae, Deinandra increscens subsp. villosa, native to the Central Coast of California.</title>
        <authorList>
            <person name="Guilliams M."/>
            <person name="Hasenstab-Lehman K."/>
            <person name="Meyer R."/>
            <person name="Mcevoy S."/>
        </authorList>
    </citation>
    <scope>NUCLEOTIDE SEQUENCE [LARGE SCALE GENOMIC DNA]</scope>
    <source>
        <tissue evidence="26">Leaf</tissue>
    </source>
</reference>
<evidence type="ECO:0000256" key="23">
    <source>
        <dbReference type="SAM" id="Phobius"/>
    </source>
</evidence>
<dbReference type="SUPFAM" id="SSF52058">
    <property type="entry name" value="L domain-like"/>
    <property type="match status" value="2"/>
</dbReference>
<evidence type="ECO:0000256" key="5">
    <source>
        <dbReference type="ARBA" id="ARBA00022475"/>
    </source>
</evidence>
<evidence type="ECO:0000259" key="25">
    <source>
        <dbReference type="PROSITE" id="PS50011"/>
    </source>
</evidence>
<evidence type="ECO:0000256" key="10">
    <source>
        <dbReference type="ARBA" id="ARBA00022692"/>
    </source>
</evidence>
<evidence type="ECO:0000256" key="24">
    <source>
        <dbReference type="SAM" id="SignalP"/>
    </source>
</evidence>
<dbReference type="InterPro" id="IPR017441">
    <property type="entry name" value="Protein_kinase_ATP_BS"/>
</dbReference>
<keyword evidence="19" id="KW-0325">Glycoprotein</keyword>
<organism evidence="26 27">
    <name type="scientific">Deinandra increscens subsp. villosa</name>
    <dbReference type="NCBI Taxonomy" id="3103831"/>
    <lineage>
        <taxon>Eukaryota</taxon>
        <taxon>Viridiplantae</taxon>
        <taxon>Streptophyta</taxon>
        <taxon>Embryophyta</taxon>
        <taxon>Tracheophyta</taxon>
        <taxon>Spermatophyta</taxon>
        <taxon>Magnoliopsida</taxon>
        <taxon>eudicotyledons</taxon>
        <taxon>Gunneridae</taxon>
        <taxon>Pentapetalae</taxon>
        <taxon>asterids</taxon>
        <taxon>campanulids</taxon>
        <taxon>Asterales</taxon>
        <taxon>Asteraceae</taxon>
        <taxon>Asteroideae</taxon>
        <taxon>Heliantheae alliance</taxon>
        <taxon>Madieae</taxon>
        <taxon>Madiinae</taxon>
        <taxon>Deinandra</taxon>
    </lineage>
</organism>
<evidence type="ECO:0000256" key="11">
    <source>
        <dbReference type="ARBA" id="ARBA00022729"/>
    </source>
</evidence>
<dbReference type="GO" id="GO:0009409">
    <property type="term" value="P:response to cold"/>
    <property type="evidence" value="ECO:0007669"/>
    <property type="project" value="UniProtKB-ARBA"/>
</dbReference>
<dbReference type="EMBL" id="JBCNJP010000027">
    <property type="protein sequence ID" value="KAK9052194.1"/>
    <property type="molecule type" value="Genomic_DNA"/>
</dbReference>
<dbReference type="FunFam" id="3.80.10.10:FF:000041">
    <property type="entry name" value="LRR receptor-like serine/threonine-protein kinase ERECTA"/>
    <property type="match status" value="1"/>
</dbReference>
<dbReference type="GO" id="GO:0004674">
    <property type="term" value="F:protein serine/threonine kinase activity"/>
    <property type="evidence" value="ECO:0007669"/>
    <property type="project" value="UniProtKB-KW"/>
</dbReference>
<evidence type="ECO:0000313" key="27">
    <source>
        <dbReference type="Proteomes" id="UP001408789"/>
    </source>
</evidence>
<dbReference type="Gene3D" id="3.80.10.10">
    <property type="entry name" value="Ribonuclease Inhibitor"/>
    <property type="match status" value="5"/>
</dbReference>
<comment type="catalytic activity">
    <reaction evidence="21">
        <text>L-seryl-[protein] + ATP = O-phospho-L-seryl-[protein] + ADP + H(+)</text>
        <dbReference type="Rhea" id="RHEA:17989"/>
        <dbReference type="Rhea" id="RHEA-COMP:9863"/>
        <dbReference type="Rhea" id="RHEA-COMP:11604"/>
        <dbReference type="ChEBI" id="CHEBI:15378"/>
        <dbReference type="ChEBI" id="CHEBI:29999"/>
        <dbReference type="ChEBI" id="CHEBI:30616"/>
        <dbReference type="ChEBI" id="CHEBI:83421"/>
        <dbReference type="ChEBI" id="CHEBI:456216"/>
        <dbReference type="EC" id="2.7.11.1"/>
    </reaction>
</comment>
<comment type="similarity">
    <text evidence="2">Belongs to the protein kinase superfamily. Ser/Thr protein kinase family.</text>
</comment>
<protein>
    <recommendedName>
        <fullName evidence="3">non-specific serine/threonine protein kinase</fullName>
        <ecNumber evidence="3">2.7.11.1</ecNumber>
    </recommendedName>
</protein>
<evidence type="ECO:0000256" key="22">
    <source>
        <dbReference type="PROSITE-ProRule" id="PRU10141"/>
    </source>
</evidence>
<evidence type="ECO:0000313" key="26">
    <source>
        <dbReference type="EMBL" id="KAK9052194.1"/>
    </source>
</evidence>
<dbReference type="InterPro" id="IPR001611">
    <property type="entry name" value="Leu-rich_rpt"/>
</dbReference>
<keyword evidence="6" id="KW-0723">Serine/threonine-protein kinase</keyword>
<dbReference type="EC" id="2.7.11.1" evidence="3"/>
<feature type="signal peptide" evidence="24">
    <location>
        <begin position="1"/>
        <end position="22"/>
    </location>
</feature>
<feature type="binding site" evidence="22">
    <location>
        <position position="806"/>
    </location>
    <ligand>
        <name>ATP</name>
        <dbReference type="ChEBI" id="CHEBI:30616"/>
    </ligand>
</feature>
<dbReference type="GO" id="GO:0051707">
    <property type="term" value="P:response to other organism"/>
    <property type="evidence" value="ECO:0007669"/>
    <property type="project" value="UniProtKB-ARBA"/>
</dbReference>
<evidence type="ECO:0000256" key="19">
    <source>
        <dbReference type="ARBA" id="ARBA00023180"/>
    </source>
</evidence>
<keyword evidence="8" id="KW-0433">Leucine-rich repeat</keyword>
<dbReference type="InterPro" id="IPR008271">
    <property type="entry name" value="Ser/Thr_kinase_AS"/>
</dbReference>
<keyword evidence="4" id="KW-0217">Developmental protein</keyword>
<keyword evidence="9" id="KW-0808">Transferase</keyword>
<dbReference type="SMART" id="SM00369">
    <property type="entry name" value="LRR_TYP"/>
    <property type="match status" value="4"/>
</dbReference>
<evidence type="ECO:0000256" key="9">
    <source>
        <dbReference type="ARBA" id="ARBA00022679"/>
    </source>
</evidence>
<evidence type="ECO:0000256" key="21">
    <source>
        <dbReference type="ARBA" id="ARBA00048679"/>
    </source>
</evidence>
<evidence type="ECO:0000256" key="12">
    <source>
        <dbReference type="ARBA" id="ARBA00022737"/>
    </source>
</evidence>
<evidence type="ECO:0000256" key="20">
    <source>
        <dbReference type="ARBA" id="ARBA00047899"/>
    </source>
</evidence>
<dbReference type="Gene3D" id="1.10.510.10">
    <property type="entry name" value="Transferase(Phosphotransferase) domain 1"/>
    <property type="match status" value="1"/>
</dbReference>
<evidence type="ECO:0000256" key="8">
    <source>
        <dbReference type="ARBA" id="ARBA00022614"/>
    </source>
</evidence>
<keyword evidence="13 22" id="KW-0547">Nucleotide-binding</keyword>
<evidence type="ECO:0000256" key="14">
    <source>
        <dbReference type="ARBA" id="ARBA00022777"/>
    </source>
</evidence>
<evidence type="ECO:0000256" key="2">
    <source>
        <dbReference type="ARBA" id="ARBA00008684"/>
    </source>
</evidence>
<dbReference type="GO" id="GO:0009942">
    <property type="term" value="P:longitudinal axis specification"/>
    <property type="evidence" value="ECO:0007669"/>
    <property type="project" value="UniProtKB-ARBA"/>
</dbReference>
<keyword evidence="16 23" id="KW-1133">Transmembrane helix</keyword>
<dbReference type="Pfam" id="PF00560">
    <property type="entry name" value="LRR_1"/>
    <property type="match status" value="6"/>
</dbReference>
<keyword evidence="18" id="KW-0675">Receptor</keyword>
<keyword evidence="7" id="KW-0597">Phosphoprotein</keyword>
<keyword evidence="27" id="KW-1185">Reference proteome</keyword>
<keyword evidence="15 22" id="KW-0067">ATP-binding</keyword>
<comment type="subcellular location">
    <subcellularLocation>
        <location evidence="1">Cell membrane</location>
        <topology evidence="1">Single-pass type I membrane protein</topology>
    </subcellularLocation>
</comment>